<keyword evidence="7" id="KW-0472">Membrane</keyword>
<dbReference type="AlphaFoldDB" id="A0A1K2I1V2"/>
<keyword evidence="5 9" id="KW-0418">Kinase</keyword>
<evidence type="ECO:0000256" key="1">
    <source>
        <dbReference type="ARBA" id="ARBA00000085"/>
    </source>
</evidence>
<dbReference type="InterPro" id="IPR005467">
    <property type="entry name" value="His_kinase_dom"/>
</dbReference>
<dbReference type="InterPro" id="IPR050736">
    <property type="entry name" value="Sensor_HK_Regulatory"/>
</dbReference>
<evidence type="ECO:0000256" key="2">
    <source>
        <dbReference type="ARBA" id="ARBA00012438"/>
    </source>
</evidence>
<name>A0A1K2I1V2_9HYPH</name>
<dbReference type="STRING" id="665118.SAMN02983003_3409"/>
<keyword evidence="7" id="KW-0812">Transmembrane</keyword>
<proteinExistence type="predicted"/>
<keyword evidence="3" id="KW-0597">Phosphoprotein</keyword>
<dbReference type="Pfam" id="PF00512">
    <property type="entry name" value="HisKA"/>
    <property type="match status" value="1"/>
</dbReference>
<keyword evidence="4" id="KW-0808">Transferase</keyword>
<feature type="transmembrane region" description="Helical" evidence="7">
    <location>
        <begin position="374"/>
        <end position="394"/>
    </location>
</feature>
<dbReference type="SMART" id="SM00388">
    <property type="entry name" value="HisKA"/>
    <property type="match status" value="1"/>
</dbReference>
<dbReference type="Gene3D" id="2.60.40.2380">
    <property type="match status" value="1"/>
</dbReference>
<dbReference type="EC" id="2.7.13.3" evidence="2"/>
<evidence type="ECO:0000259" key="8">
    <source>
        <dbReference type="PROSITE" id="PS50109"/>
    </source>
</evidence>
<dbReference type="EMBL" id="FPKU01000003">
    <property type="protein sequence ID" value="SFZ86231.1"/>
    <property type="molecule type" value="Genomic_DNA"/>
</dbReference>
<dbReference type="InterPro" id="IPR003594">
    <property type="entry name" value="HATPase_dom"/>
</dbReference>
<dbReference type="Gene3D" id="3.30.565.10">
    <property type="entry name" value="Histidine kinase-like ATPase, C-terminal domain"/>
    <property type="match status" value="1"/>
</dbReference>
<evidence type="ECO:0000313" key="10">
    <source>
        <dbReference type="Proteomes" id="UP000183447"/>
    </source>
</evidence>
<feature type="transmembrane region" description="Helical" evidence="7">
    <location>
        <begin position="220"/>
        <end position="240"/>
    </location>
</feature>
<evidence type="ECO:0000256" key="4">
    <source>
        <dbReference type="ARBA" id="ARBA00022679"/>
    </source>
</evidence>
<keyword evidence="7" id="KW-1133">Transmembrane helix</keyword>
<dbReference type="InterPro" id="IPR011623">
    <property type="entry name" value="7TMR_DISM_rcpt_extracell_dom1"/>
</dbReference>
<accession>A0A1K2I1V2</accession>
<feature type="transmembrane region" description="Helical" evidence="7">
    <location>
        <begin position="341"/>
        <end position="362"/>
    </location>
</feature>
<dbReference type="InterPro" id="IPR036097">
    <property type="entry name" value="HisK_dim/P_sf"/>
</dbReference>
<evidence type="ECO:0000256" key="3">
    <source>
        <dbReference type="ARBA" id="ARBA00022553"/>
    </source>
</evidence>
<organism evidence="9 10">
    <name type="scientific">Devosia enhydra</name>
    <dbReference type="NCBI Taxonomy" id="665118"/>
    <lineage>
        <taxon>Bacteria</taxon>
        <taxon>Pseudomonadati</taxon>
        <taxon>Pseudomonadota</taxon>
        <taxon>Alphaproteobacteria</taxon>
        <taxon>Hyphomicrobiales</taxon>
        <taxon>Devosiaceae</taxon>
        <taxon>Devosia</taxon>
    </lineage>
</organism>
<feature type="transmembrane region" description="Helical" evidence="7">
    <location>
        <begin position="252"/>
        <end position="271"/>
    </location>
</feature>
<keyword evidence="10" id="KW-1185">Reference proteome</keyword>
<dbReference type="InterPro" id="IPR036890">
    <property type="entry name" value="HATPase_C_sf"/>
</dbReference>
<keyword evidence="6" id="KW-0902">Two-component regulatory system</keyword>
<sequence>MTRRFTHRFHALILLSIVLACMGWSKSGWALELGPTDGTKAPVSLRGQLAVLQDTSGDMTIEDFASGRSSDLFMPLAAMVTEGYRRGAVWIRFSLSAPTAPGEWILQIERPLIESVTLFGPDATGRLAPVQPAPLPGGGEVRPAYPTLFPIAVAAEDNTYYLRLASSTSLTTALNIWKDDGYENYRNLDHWLIGIVIGAVAAMIFANLLYGYFLRESIHFVYIAVLVESALLPIFHLGYASELLSAFQPAQIHLSWGIIVCLYSIVMVWFMGRLFEFRRHSIWAWRAIQLFIALNAIALLFSLAGRYGDVGLFVSRLQQISYLFISAVVLYLLIVRRQHQYLFSAFAFSGVIIVSLVMQSQYLGSNFLGVDSSLARFMAIGTLAHLVLLSAAVAQRARQAEVDLGREKDRTIALTRAAERDLTIKVAERTSELATMNAALQQEVERRQELELKLRQSLVSINDALSAQRDFVALVSHEFRAPLSVIAAAADNLSMSASAGADYVVSRAAKIRQTVSRMSLLIENVLAGERLDSGRTREAAEPFELSEVLVAVVGGLDDSAADRIQLAVNGSGMVAGERNLIEIVVLNLIQNAIKYSPAASPVSVALATDGAQAIIDVTDHGGGVADEHRDLIFTKYYRGHTAGVSGSGLGLFISREVARHYGGELTLAASSEDGSTFRLVLPISGQAGA</sequence>
<dbReference type="PANTHER" id="PTHR43711:SF28">
    <property type="entry name" value="SENSOR HISTIDINE KINASE YXDK"/>
    <property type="match status" value="1"/>
</dbReference>
<dbReference type="GO" id="GO:0000155">
    <property type="term" value="F:phosphorelay sensor kinase activity"/>
    <property type="evidence" value="ECO:0007669"/>
    <property type="project" value="InterPro"/>
</dbReference>
<comment type="catalytic activity">
    <reaction evidence="1">
        <text>ATP + protein L-histidine = ADP + protein N-phospho-L-histidine.</text>
        <dbReference type="EC" id="2.7.13.3"/>
    </reaction>
</comment>
<dbReference type="Pfam" id="PF07695">
    <property type="entry name" value="7TMR-DISM_7TM"/>
    <property type="match status" value="1"/>
</dbReference>
<dbReference type="SUPFAM" id="SSF47384">
    <property type="entry name" value="Homodimeric domain of signal transducing histidine kinase"/>
    <property type="match status" value="1"/>
</dbReference>
<evidence type="ECO:0000313" key="9">
    <source>
        <dbReference type="EMBL" id="SFZ86231.1"/>
    </source>
</evidence>
<dbReference type="PROSITE" id="PS50109">
    <property type="entry name" value="HIS_KIN"/>
    <property type="match status" value="1"/>
</dbReference>
<dbReference type="Gene3D" id="1.10.287.130">
    <property type="match status" value="1"/>
</dbReference>
<dbReference type="Proteomes" id="UP000183447">
    <property type="component" value="Unassembled WGS sequence"/>
</dbReference>
<dbReference type="OrthoDB" id="9806130at2"/>
<evidence type="ECO:0000256" key="5">
    <source>
        <dbReference type="ARBA" id="ARBA00022777"/>
    </source>
</evidence>
<dbReference type="CDD" id="cd00075">
    <property type="entry name" value="HATPase"/>
    <property type="match status" value="1"/>
</dbReference>
<feature type="transmembrane region" description="Helical" evidence="7">
    <location>
        <begin position="316"/>
        <end position="334"/>
    </location>
</feature>
<gene>
    <name evidence="9" type="ORF">SAMN02983003_3409</name>
</gene>
<dbReference type="SMART" id="SM00387">
    <property type="entry name" value="HATPase_c"/>
    <property type="match status" value="1"/>
</dbReference>
<dbReference type="Pfam" id="PF07696">
    <property type="entry name" value="7TMR-DISMED2"/>
    <property type="match status" value="1"/>
</dbReference>
<dbReference type="PANTHER" id="PTHR43711">
    <property type="entry name" value="TWO-COMPONENT HISTIDINE KINASE"/>
    <property type="match status" value="1"/>
</dbReference>
<dbReference type="InterPro" id="IPR011622">
    <property type="entry name" value="7TMR_DISM_rcpt_extracell_dom2"/>
</dbReference>
<feature type="domain" description="Histidine kinase" evidence="8">
    <location>
        <begin position="474"/>
        <end position="685"/>
    </location>
</feature>
<dbReference type="Pfam" id="PF02518">
    <property type="entry name" value="HATPase_c"/>
    <property type="match status" value="1"/>
</dbReference>
<dbReference type="InterPro" id="IPR004358">
    <property type="entry name" value="Sig_transdc_His_kin-like_C"/>
</dbReference>
<dbReference type="PRINTS" id="PR00344">
    <property type="entry name" value="BCTRLSENSOR"/>
</dbReference>
<reference evidence="9 10" key="1">
    <citation type="submission" date="2016-11" db="EMBL/GenBank/DDBJ databases">
        <authorList>
            <person name="Jaros S."/>
            <person name="Januszkiewicz K."/>
            <person name="Wedrychowicz H."/>
        </authorList>
    </citation>
    <scope>NUCLEOTIDE SEQUENCE [LARGE SCALE GENOMIC DNA]</scope>
    <source>
        <strain evidence="9 10">ATCC 23634</strain>
    </source>
</reference>
<evidence type="ECO:0000256" key="7">
    <source>
        <dbReference type="SAM" id="Phobius"/>
    </source>
</evidence>
<dbReference type="CDD" id="cd00082">
    <property type="entry name" value="HisKA"/>
    <property type="match status" value="1"/>
</dbReference>
<dbReference type="SUPFAM" id="SSF55874">
    <property type="entry name" value="ATPase domain of HSP90 chaperone/DNA topoisomerase II/histidine kinase"/>
    <property type="match status" value="1"/>
</dbReference>
<feature type="transmembrane region" description="Helical" evidence="7">
    <location>
        <begin position="283"/>
        <end position="304"/>
    </location>
</feature>
<dbReference type="InterPro" id="IPR003661">
    <property type="entry name" value="HisK_dim/P_dom"/>
</dbReference>
<evidence type="ECO:0000256" key="6">
    <source>
        <dbReference type="ARBA" id="ARBA00023012"/>
    </source>
</evidence>
<feature type="transmembrane region" description="Helical" evidence="7">
    <location>
        <begin position="191"/>
        <end position="213"/>
    </location>
</feature>
<dbReference type="PROSITE" id="PS51257">
    <property type="entry name" value="PROKAR_LIPOPROTEIN"/>
    <property type="match status" value="1"/>
</dbReference>
<protein>
    <recommendedName>
        <fullName evidence="2">histidine kinase</fullName>
        <ecNumber evidence="2">2.7.13.3</ecNumber>
    </recommendedName>
</protein>